<proteinExistence type="predicted"/>
<dbReference type="EMBL" id="AB366653">
    <property type="protein sequence ID" value="BAG41727.1"/>
    <property type="molecule type" value="Genomic_DNA"/>
</dbReference>
<dbReference type="Proteomes" id="UP000001034">
    <property type="component" value="Segment"/>
</dbReference>
<protein>
    <submittedName>
        <fullName evidence="1">Uncharacterized protein</fullName>
    </submittedName>
</protein>
<dbReference type="RefSeq" id="YP_001950157.1">
    <property type="nucleotide sequence ID" value="NC_010811.2"/>
</dbReference>
<organism evidence="1 2">
    <name type="scientific">Ralstonia phage phiRSL1</name>
    <dbReference type="NCBI Taxonomy" id="1980924"/>
    <lineage>
        <taxon>Viruses</taxon>
        <taxon>Duplodnaviria</taxon>
        <taxon>Heunggongvirae</taxon>
        <taxon>Uroviricota</taxon>
        <taxon>Caudoviricetes</taxon>
        <taxon>Mieseafarmvirus</taxon>
        <taxon>Mieseafarmvirus RSL1</taxon>
    </lineage>
</organism>
<keyword evidence="2" id="KW-1185">Reference proteome</keyword>
<evidence type="ECO:0000313" key="1">
    <source>
        <dbReference type="EMBL" id="BAG41727.1"/>
    </source>
</evidence>
<sequence>MTDEVIAAHFCVSPSGHKAVRRYPRFLCSNCLLSSEQSYDFPALESEFEQTKQRLLKEDS</sequence>
<dbReference type="GeneID" id="6369976"/>
<evidence type="ECO:0000313" key="2">
    <source>
        <dbReference type="Proteomes" id="UP000001034"/>
    </source>
</evidence>
<name>B2ZY94_9CAUD</name>
<dbReference type="KEGG" id="vg:6369976"/>
<reference evidence="1 2" key="1">
    <citation type="journal article" date="2010" name="Virology">
        <title>A jumbo phage infecting the phytopathogen Ralstonia solanacearum defines a new lineage of the Myoviridae family.</title>
        <authorList>
            <person name="Yamada T."/>
            <person name="Satoh S."/>
            <person name="Ishikawa H."/>
            <person name="Fujiwara A."/>
            <person name="Kawasaki T."/>
            <person name="Fujie M."/>
            <person name="Ogata H."/>
        </authorList>
    </citation>
    <scope>NUCLEOTIDE SEQUENCE [LARGE SCALE GENOMIC DNA]</scope>
</reference>
<accession>B2ZY94</accession>